<accession>A0A916WPX4</accession>
<protein>
    <submittedName>
        <fullName evidence="1">Uncharacterized protein</fullName>
    </submittedName>
</protein>
<dbReference type="Proteomes" id="UP000621454">
    <property type="component" value="Unassembled WGS sequence"/>
</dbReference>
<reference evidence="1" key="2">
    <citation type="submission" date="2020-09" db="EMBL/GenBank/DDBJ databases">
        <authorList>
            <person name="Sun Q."/>
            <person name="Zhou Y."/>
        </authorList>
    </citation>
    <scope>NUCLEOTIDE SEQUENCE</scope>
    <source>
        <strain evidence="1">CGMCC 1.12827</strain>
    </source>
</reference>
<organism evidence="1 2">
    <name type="scientific">Gordonia jinhuaensis</name>
    <dbReference type="NCBI Taxonomy" id="1517702"/>
    <lineage>
        <taxon>Bacteria</taxon>
        <taxon>Bacillati</taxon>
        <taxon>Actinomycetota</taxon>
        <taxon>Actinomycetes</taxon>
        <taxon>Mycobacteriales</taxon>
        <taxon>Gordoniaceae</taxon>
        <taxon>Gordonia</taxon>
    </lineage>
</organism>
<proteinExistence type="predicted"/>
<dbReference type="GO" id="GO:0016881">
    <property type="term" value="F:acid-amino acid ligase activity"/>
    <property type="evidence" value="ECO:0007669"/>
    <property type="project" value="InterPro"/>
</dbReference>
<name>A0A916WPX4_9ACTN</name>
<evidence type="ECO:0000313" key="1">
    <source>
        <dbReference type="EMBL" id="GGB19262.1"/>
    </source>
</evidence>
<evidence type="ECO:0000313" key="2">
    <source>
        <dbReference type="Proteomes" id="UP000621454"/>
    </source>
</evidence>
<dbReference type="EMBL" id="BMGC01000002">
    <property type="protein sequence ID" value="GGB19262.1"/>
    <property type="molecule type" value="Genomic_DNA"/>
</dbReference>
<dbReference type="InterPro" id="IPR036615">
    <property type="entry name" value="Mur_ligase_C_dom_sf"/>
</dbReference>
<keyword evidence="2" id="KW-1185">Reference proteome</keyword>
<gene>
    <name evidence="1" type="ORF">GCM10011489_04200</name>
</gene>
<dbReference type="Gene3D" id="3.90.190.20">
    <property type="entry name" value="Mur ligase, C-terminal domain"/>
    <property type="match status" value="1"/>
</dbReference>
<sequence length="215" mass="22134">MSEIPPQDTHDHITVFDASDPSVDDATVRALMRELVVGARGRGGRTWLVMAQVPVDGVPAASDSTASDADTDTERVAENARALAHDAIGRQAVRLAVDKVIAVGAGRTARALHQGAVMEGSWGDEAALAETAESATALLTDQLDGGDLVLMAGEGTRPVLEALGHHGGLRIRTRPARDLESGDGVHVLGTQTVGIQTDGAQADDGHADGTQTGAI</sequence>
<comment type="caution">
    <text evidence="1">The sequence shown here is derived from an EMBL/GenBank/DDBJ whole genome shotgun (WGS) entry which is preliminary data.</text>
</comment>
<dbReference type="RefSeq" id="WP_188584923.1">
    <property type="nucleotide sequence ID" value="NZ_BMGC01000002.1"/>
</dbReference>
<reference evidence="1" key="1">
    <citation type="journal article" date="2014" name="Int. J. Syst. Evol. Microbiol.">
        <title>Complete genome sequence of Corynebacterium casei LMG S-19264T (=DSM 44701T), isolated from a smear-ripened cheese.</title>
        <authorList>
            <consortium name="US DOE Joint Genome Institute (JGI-PGF)"/>
            <person name="Walter F."/>
            <person name="Albersmeier A."/>
            <person name="Kalinowski J."/>
            <person name="Ruckert C."/>
        </authorList>
    </citation>
    <scope>NUCLEOTIDE SEQUENCE</scope>
    <source>
        <strain evidence="1">CGMCC 1.12827</strain>
    </source>
</reference>
<dbReference type="AlphaFoldDB" id="A0A916WPX4"/>